<dbReference type="AlphaFoldDB" id="A0A080LUC3"/>
<sequence>MEVDLILFGGGFRLCELRLARAARLDGLLEFLPGDVFLFEQGFHPCFAGARQVERSGDVLHVGRRLPGLRGEQRVVEFEQCLAFLDLVVEVDIEPGDRSGNLCADTDQYHRVECAIGRDRLADIPLFDGLHFVALFERLAAALAIPVHTAGCECEEEEGEEAARTLHGLRAFCVLIESSSVLSRAPMALASVARETCQSSIAWMRCRRALASALWALRTSRMLPTPAL</sequence>
<organism evidence="1 2">
    <name type="scientific">Candidatus Accumulibacter phosphatis</name>
    <dbReference type="NCBI Taxonomy" id="327160"/>
    <lineage>
        <taxon>Bacteria</taxon>
        <taxon>Pseudomonadati</taxon>
        <taxon>Pseudomonadota</taxon>
        <taxon>Betaproteobacteria</taxon>
        <taxon>Candidatus Accumulibacter</taxon>
    </lineage>
</organism>
<dbReference type="Proteomes" id="UP000020077">
    <property type="component" value="Unassembled WGS sequence"/>
</dbReference>
<gene>
    <name evidence="1" type="ORF">AW09_002610</name>
</gene>
<reference evidence="1 2" key="1">
    <citation type="submission" date="2014-02" db="EMBL/GenBank/DDBJ databases">
        <title>Expanding our view of genomic diversity in Candidatus Accumulibacter clades.</title>
        <authorList>
            <person name="Skennerton C.T."/>
            <person name="Barr J.J."/>
            <person name="Slater F.R."/>
            <person name="Bond P.L."/>
            <person name="Tyson G.W."/>
        </authorList>
    </citation>
    <scope>NUCLEOTIDE SEQUENCE [LARGE SCALE GENOMIC DNA]</scope>
    <source>
        <strain evidence="2">BA-91</strain>
    </source>
</reference>
<accession>A0A080LUC3</accession>
<protein>
    <submittedName>
        <fullName evidence="1">Uncharacterized protein</fullName>
    </submittedName>
</protein>
<proteinExistence type="predicted"/>
<name>A0A080LUC3_9PROT</name>
<dbReference type="EMBL" id="JDVG02000425">
    <property type="protein sequence ID" value="KFB72192.1"/>
    <property type="molecule type" value="Genomic_DNA"/>
</dbReference>
<evidence type="ECO:0000313" key="1">
    <source>
        <dbReference type="EMBL" id="KFB72192.1"/>
    </source>
</evidence>
<evidence type="ECO:0000313" key="2">
    <source>
        <dbReference type="Proteomes" id="UP000020077"/>
    </source>
</evidence>
<comment type="caution">
    <text evidence="1">The sequence shown here is derived from an EMBL/GenBank/DDBJ whole genome shotgun (WGS) entry which is preliminary data.</text>
</comment>